<keyword evidence="2" id="KW-0547">Nucleotide-binding</keyword>
<dbReference type="SUPFAM" id="SSF52540">
    <property type="entry name" value="P-loop containing nucleoside triphosphate hydrolases"/>
    <property type="match status" value="1"/>
</dbReference>
<dbReference type="InterPro" id="IPR050209">
    <property type="entry name" value="Rab_GTPases_membrane_traffic"/>
</dbReference>
<dbReference type="FunFam" id="3.40.50.300:FF:001447">
    <property type="entry name" value="Ras-related protein Rab-1B"/>
    <property type="match status" value="1"/>
</dbReference>
<dbReference type="AlphaFoldDB" id="A0A6B2LIL0"/>
<dbReference type="InterPro" id="IPR027417">
    <property type="entry name" value="P-loop_NTPase"/>
</dbReference>
<accession>A0A6B2LIL0</accession>
<dbReference type="PROSITE" id="PS51419">
    <property type="entry name" value="RAB"/>
    <property type="match status" value="1"/>
</dbReference>
<protein>
    <submittedName>
        <fullName evidence="4">Uncharacterized protein</fullName>
    </submittedName>
</protein>
<dbReference type="GO" id="GO:0005525">
    <property type="term" value="F:GTP binding"/>
    <property type="evidence" value="ECO:0007669"/>
    <property type="project" value="UniProtKB-KW"/>
</dbReference>
<feature type="region of interest" description="Disordered" evidence="3">
    <location>
        <begin position="168"/>
        <end position="188"/>
    </location>
</feature>
<dbReference type="SMART" id="SM00176">
    <property type="entry name" value="RAN"/>
    <property type="match status" value="1"/>
</dbReference>
<evidence type="ECO:0000256" key="3">
    <source>
        <dbReference type="SAM" id="MobiDB-lite"/>
    </source>
</evidence>
<dbReference type="SMART" id="SM00175">
    <property type="entry name" value="RAB"/>
    <property type="match status" value="1"/>
</dbReference>
<dbReference type="SMART" id="SM00174">
    <property type="entry name" value="RHO"/>
    <property type="match status" value="1"/>
</dbReference>
<evidence type="ECO:0000256" key="2">
    <source>
        <dbReference type="ARBA" id="ARBA00023134"/>
    </source>
</evidence>
<dbReference type="Pfam" id="PF00071">
    <property type="entry name" value="Ras"/>
    <property type="match status" value="1"/>
</dbReference>
<dbReference type="SMART" id="SM00173">
    <property type="entry name" value="RAS"/>
    <property type="match status" value="1"/>
</dbReference>
<dbReference type="InterPro" id="IPR001806">
    <property type="entry name" value="Small_GTPase"/>
</dbReference>
<proteinExistence type="inferred from homology"/>
<evidence type="ECO:0000256" key="1">
    <source>
        <dbReference type="ARBA" id="ARBA00006270"/>
    </source>
</evidence>
<dbReference type="PRINTS" id="PR00449">
    <property type="entry name" value="RASTRNSFRMNG"/>
</dbReference>
<keyword evidence="2" id="KW-0342">GTP-binding</keyword>
<name>A0A6B2LIL0_9EUKA</name>
<comment type="similarity">
    <text evidence="1">Belongs to the small GTPase superfamily. Rab family.</text>
</comment>
<dbReference type="PROSITE" id="PS51421">
    <property type="entry name" value="RAS"/>
    <property type="match status" value="1"/>
</dbReference>
<reference evidence="4" key="1">
    <citation type="journal article" date="2020" name="J. Eukaryot. Microbiol.">
        <title>De novo Sequencing, Assembly and Annotation of the Transcriptome for the Free-Living Testate Amoeba Arcella intermedia.</title>
        <authorList>
            <person name="Ribeiro G.M."/>
            <person name="Porfirio-Sousa A.L."/>
            <person name="Maurer-Alcala X.X."/>
            <person name="Katz L.A."/>
            <person name="Lahr D.J.G."/>
        </authorList>
    </citation>
    <scope>NUCLEOTIDE SEQUENCE</scope>
</reference>
<dbReference type="EMBL" id="GIBP01007953">
    <property type="protein sequence ID" value="NDV36922.1"/>
    <property type="molecule type" value="Transcribed_RNA"/>
</dbReference>
<dbReference type="PANTHER" id="PTHR47979">
    <property type="entry name" value="DRAB11-RELATED"/>
    <property type="match status" value="1"/>
</dbReference>
<organism evidence="4">
    <name type="scientific">Arcella intermedia</name>
    <dbReference type="NCBI Taxonomy" id="1963864"/>
    <lineage>
        <taxon>Eukaryota</taxon>
        <taxon>Amoebozoa</taxon>
        <taxon>Tubulinea</taxon>
        <taxon>Elardia</taxon>
        <taxon>Arcellinida</taxon>
        <taxon>Sphaerothecina</taxon>
        <taxon>Arcellidae</taxon>
        <taxon>Arcella</taxon>
    </lineage>
</organism>
<feature type="compositionally biased region" description="Basic and acidic residues" evidence="3">
    <location>
        <begin position="178"/>
        <end position="188"/>
    </location>
</feature>
<evidence type="ECO:0000313" key="4">
    <source>
        <dbReference type="EMBL" id="NDV36922.1"/>
    </source>
</evidence>
<dbReference type="InterPro" id="IPR005225">
    <property type="entry name" value="Small_GTP-bd"/>
</dbReference>
<dbReference type="GO" id="GO:0003924">
    <property type="term" value="F:GTPase activity"/>
    <property type="evidence" value="ECO:0007669"/>
    <property type="project" value="InterPro"/>
</dbReference>
<sequence length="188" mass="21307">MLVQLTEKSFLSGHDVTIGVEFGIYDMEIDGHNVRLQIWDTCGQESFKAITRTYYRGAQGVLLVYDVTRRETFAYLEGWISECTDNADDNVTILLVGNKADLEGQRAVSYEEGKAFAEERNMQFLEASAKTSQNVEEAFRKSALVIYEKFKNGQISLDTNESIKGTSLRRNKSTTSLRKNEKTDKCCN</sequence>
<dbReference type="Gene3D" id="3.40.50.300">
    <property type="entry name" value="P-loop containing nucleotide triphosphate hydrolases"/>
    <property type="match status" value="1"/>
</dbReference>
<dbReference type="NCBIfam" id="TIGR00231">
    <property type="entry name" value="small_GTP"/>
    <property type="match status" value="1"/>
</dbReference>